<dbReference type="Gene3D" id="1.25.40.750">
    <property type="entry name" value="Domain of unknown function DUF5071"/>
    <property type="match status" value="1"/>
</dbReference>
<dbReference type="InterPro" id="IPR038692">
    <property type="entry name" value="Cthe_2751_sf"/>
</dbReference>
<dbReference type="RefSeq" id="WP_145043380.1">
    <property type="nucleotide sequence ID" value="NZ_CP036347.1"/>
</dbReference>
<dbReference type="Proteomes" id="UP000320722">
    <property type="component" value="Chromosome"/>
</dbReference>
<evidence type="ECO:0000259" key="1">
    <source>
        <dbReference type="Pfam" id="PF16804"/>
    </source>
</evidence>
<reference evidence="2 3" key="1">
    <citation type="submission" date="2019-02" db="EMBL/GenBank/DDBJ databases">
        <title>Deep-cultivation of Planctomycetes and their phenomic and genomic characterization uncovers novel biology.</title>
        <authorList>
            <person name="Wiegand S."/>
            <person name="Jogler M."/>
            <person name="Boedeker C."/>
            <person name="Pinto D."/>
            <person name="Vollmers J."/>
            <person name="Rivas-Marin E."/>
            <person name="Kohn T."/>
            <person name="Peeters S.H."/>
            <person name="Heuer A."/>
            <person name="Rast P."/>
            <person name="Oberbeckmann S."/>
            <person name="Bunk B."/>
            <person name="Jeske O."/>
            <person name="Meyerdierks A."/>
            <person name="Storesund J.E."/>
            <person name="Kallscheuer N."/>
            <person name="Luecker S."/>
            <person name="Lage O.M."/>
            <person name="Pohl T."/>
            <person name="Merkel B.J."/>
            <person name="Hornburger P."/>
            <person name="Mueller R.-W."/>
            <person name="Bruemmer F."/>
            <person name="Labrenz M."/>
            <person name="Spormann A.M."/>
            <person name="Op den Camp H."/>
            <person name="Overmann J."/>
            <person name="Amann R."/>
            <person name="Jetten M.S.M."/>
            <person name="Mascher T."/>
            <person name="Medema M.H."/>
            <person name="Devos D.P."/>
            <person name="Kaster A.-K."/>
            <person name="Ovreas L."/>
            <person name="Rohde M."/>
            <person name="Galperin M.Y."/>
            <person name="Jogler C."/>
        </authorList>
    </citation>
    <scope>NUCLEOTIDE SEQUENCE [LARGE SCALE GENOMIC DNA]</scope>
    <source>
        <strain evidence="2 3">V6</strain>
    </source>
</reference>
<feature type="domain" description="DUF5071" evidence="1">
    <location>
        <begin position="158"/>
        <end position="234"/>
    </location>
</feature>
<sequence>MRTKQFAFGFFKETVPQLKRKLESIHSAEFRDHEYPHKREIMYYLEMGKADALLFGSDPYDTFKDPPEKLRDNVQFLTDGRWIWPETASYFVNYYNLSLPEDFIDNMAHNEWRVPDEIYSDLQKKVHSCRYPDGSKHDWLNQALQISTGEIALPADDIPGLLGWLQDRNWPAVEEISEFLRTHTSILIEPVRSILTGDDDIWKANVLDFLVSRWEVDQQRQLVPEMLKLARQPDPEAVHLAALEVCVASRLVPEEVLLDIIATNQLADPEEEREYQRLRGMLDTER</sequence>
<dbReference type="InterPro" id="IPR031837">
    <property type="entry name" value="DUF5071"/>
</dbReference>
<evidence type="ECO:0000313" key="3">
    <source>
        <dbReference type="Proteomes" id="UP000320722"/>
    </source>
</evidence>
<dbReference type="AlphaFoldDB" id="A0A517WJ14"/>
<protein>
    <recommendedName>
        <fullName evidence="1">DUF5071 domain-containing protein</fullName>
    </recommendedName>
</protein>
<gene>
    <name evidence="2" type="ORF">V6x_49840</name>
</gene>
<evidence type="ECO:0000313" key="2">
    <source>
        <dbReference type="EMBL" id="QDU05248.1"/>
    </source>
</evidence>
<dbReference type="Pfam" id="PF16804">
    <property type="entry name" value="DUF5071"/>
    <property type="match status" value="1"/>
</dbReference>
<dbReference type="EMBL" id="CP036347">
    <property type="protein sequence ID" value="QDU05248.1"/>
    <property type="molecule type" value="Genomic_DNA"/>
</dbReference>
<accession>A0A517WJ14</accession>
<name>A0A517WJ14_9PLAN</name>
<organism evidence="2 3">
    <name type="scientific">Gimesia chilikensis</name>
    <dbReference type="NCBI Taxonomy" id="2605989"/>
    <lineage>
        <taxon>Bacteria</taxon>
        <taxon>Pseudomonadati</taxon>
        <taxon>Planctomycetota</taxon>
        <taxon>Planctomycetia</taxon>
        <taxon>Planctomycetales</taxon>
        <taxon>Planctomycetaceae</taxon>
        <taxon>Gimesia</taxon>
    </lineage>
</organism>
<proteinExistence type="predicted"/>